<comment type="caution">
    <text evidence="1">The sequence shown here is derived from an EMBL/GenBank/DDBJ whole genome shotgun (WGS) entry which is preliminary data.</text>
</comment>
<gene>
    <name evidence="1" type="ORF">N8I77_003389</name>
</gene>
<organism evidence="1 2">
    <name type="scientific">Phomopsis amygdali</name>
    <name type="common">Fusicoccum amygdali</name>
    <dbReference type="NCBI Taxonomy" id="1214568"/>
    <lineage>
        <taxon>Eukaryota</taxon>
        <taxon>Fungi</taxon>
        <taxon>Dikarya</taxon>
        <taxon>Ascomycota</taxon>
        <taxon>Pezizomycotina</taxon>
        <taxon>Sordariomycetes</taxon>
        <taxon>Sordariomycetidae</taxon>
        <taxon>Diaporthales</taxon>
        <taxon>Diaporthaceae</taxon>
        <taxon>Diaporthe</taxon>
    </lineage>
</organism>
<dbReference type="Proteomes" id="UP001265746">
    <property type="component" value="Unassembled WGS sequence"/>
</dbReference>
<protein>
    <submittedName>
        <fullName evidence="1">Uncharacterized protein</fullName>
    </submittedName>
</protein>
<reference evidence="1" key="1">
    <citation type="submission" date="2023-06" db="EMBL/GenBank/DDBJ databases">
        <authorList>
            <person name="Noh H."/>
        </authorList>
    </citation>
    <scope>NUCLEOTIDE SEQUENCE</scope>
    <source>
        <strain evidence="1">DUCC20226</strain>
    </source>
</reference>
<evidence type="ECO:0000313" key="1">
    <source>
        <dbReference type="EMBL" id="KAK2609920.1"/>
    </source>
</evidence>
<sequence>MASEVVPFKKLPQELRNEVWTCAMISKHGVHFLKLDNDYNGTYLFPAAETSQPVQGPGISEVSSMSAACDTARLSIAGGFNADDSLVVRFGLSRVLLNFRVALAALIPASMPSIQSYINPLKRPHIKVDKVNDLFCFSTFRSPWFPNYHFSGGTSCSHPEFRDTKLVAISMPGQNRATDDFICKDCFKDYTQDPDQFWGQLEVCIACMASWTAQLRDVERVYLIVPGLAQAQADDEQIVYRWGAPAAMQAAIAALPRPPSWYDRRTPADMPAWGTRPALKLLSSETVEAFGPDGPQSFHGCGITLFEVPASAVPDETQEILDVMFEETCDARCFFTVDADDFSPFPSNPVHCGGVVEFKFLSY</sequence>
<accession>A0AAD9SJV1</accession>
<proteinExistence type="predicted"/>
<dbReference type="EMBL" id="JAUJFL010000002">
    <property type="protein sequence ID" value="KAK2609920.1"/>
    <property type="molecule type" value="Genomic_DNA"/>
</dbReference>
<dbReference type="AlphaFoldDB" id="A0AAD9SJV1"/>
<keyword evidence="2" id="KW-1185">Reference proteome</keyword>
<evidence type="ECO:0000313" key="2">
    <source>
        <dbReference type="Proteomes" id="UP001265746"/>
    </source>
</evidence>
<name>A0AAD9SJV1_PHOAM</name>